<evidence type="ECO:0000256" key="2">
    <source>
        <dbReference type="ARBA" id="ARBA00022679"/>
    </source>
</evidence>
<gene>
    <name evidence="6" type="primary">rlmD</name>
    <name evidence="6" type="ORF">EHQ69_05555</name>
</gene>
<proteinExistence type="inferred from homology"/>
<feature type="binding site" evidence="4">
    <location>
        <position position="270"/>
    </location>
    <ligand>
        <name>S-adenosyl-L-methionine</name>
        <dbReference type="ChEBI" id="CHEBI:59789"/>
    </ligand>
</feature>
<organism evidence="6 7">
    <name type="scientific">Leptospira congkakensis</name>
    <dbReference type="NCBI Taxonomy" id="2484932"/>
    <lineage>
        <taxon>Bacteria</taxon>
        <taxon>Pseudomonadati</taxon>
        <taxon>Spirochaetota</taxon>
        <taxon>Spirochaetia</taxon>
        <taxon>Leptospirales</taxon>
        <taxon>Leptospiraceae</taxon>
        <taxon>Leptospira</taxon>
    </lineage>
</organism>
<dbReference type="SUPFAM" id="SSF53335">
    <property type="entry name" value="S-adenosyl-L-methionine-dependent methyltransferases"/>
    <property type="match status" value="1"/>
</dbReference>
<evidence type="ECO:0000256" key="4">
    <source>
        <dbReference type="PROSITE-ProRule" id="PRU01024"/>
    </source>
</evidence>
<feature type="active site" evidence="5">
    <location>
        <position position="364"/>
    </location>
</feature>
<accession>A0A4Z1A7T4</accession>
<dbReference type="InterPro" id="IPR029063">
    <property type="entry name" value="SAM-dependent_MTases_sf"/>
</dbReference>
<sequence length="409" mass="46733">MRTCRNRKTTMTTTNPGTKICTHFGTCGGCNYLDIDYNKELRKKEQNIKELFKTYRHLEFRTIVPSPSPEYYRHKIQLPFGRRNIGNKTLLTLGLFNRESTFVLDQTECQIQDQGLTEIALAVKQWARREGLLPYNEKSKRGMMKYLVARKSISTGEIILGIVTAKEDLPHAKDASKRLHTAIQNRIGKTGKFGKIVGIIQNINTKHTTMALGREEHLLWGRPYIHEHFGKHKFRVGLSTFLQVNPIQTPSLYNLVLDEIEPENRVIDAYSGIGTISFWIAGNCKEVMGIEENPNSHRTALESVKYNHVHNVRFRKGRVAEVLPTLFGKNYDTLVLDPPRTGLGVEVAETILGMGFKKIVYVSCDPLSLREDTNLLARQYFLNSVQPVDMFPRTDHVETVAVFRNKNLT</sequence>
<dbReference type="Proteomes" id="UP000298263">
    <property type="component" value="Unassembled WGS sequence"/>
</dbReference>
<comment type="similarity">
    <text evidence="4">Belongs to the class I-like SAM-binding methyltransferase superfamily. RNA M5U methyltransferase family.</text>
</comment>
<comment type="caution">
    <text evidence="6">The sequence shown here is derived from an EMBL/GenBank/DDBJ whole genome shotgun (WGS) entry which is preliminary data.</text>
</comment>
<feature type="binding site" evidence="4">
    <location>
        <position position="291"/>
    </location>
    <ligand>
        <name>S-adenosyl-L-methionine</name>
        <dbReference type="ChEBI" id="CHEBI:59789"/>
    </ligand>
</feature>
<name>A0A4Z1A7T4_9LEPT</name>
<dbReference type="CDD" id="cd02440">
    <property type="entry name" value="AdoMet_MTases"/>
    <property type="match status" value="1"/>
</dbReference>
<dbReference type="PROSITE" id="PS51687">
    <property type="entry name" value="SAM_MT_RNA_M5U"/>
    <property type="match status" value="1"/>
</dbReference>
<dbReference type="EMBL" id="RQGP01000010">
    <property type="protein sequence ID" value="TGL94290.1"/>
    <property type="molecule type" value="Genomic_DNA"/>
</dbReference>
<dbReference type="InterPro" id="IPR030390">
    <property type="entry name" value="MeTrfase_TrmA_AS"/>
</dbReference>
<dbReference type="PANTHER" id="PTHR11061">
    <property type="entry name" value="RNA M5U METHYLTRANSFERASE"/>
    <property type="match status" value="1"/>
</dbReference>
<reference evidence="6" key="1">
    <citation type="journal article" date="2019" name="PLoS Negl. Trop. Dis.">
        <title>Revisiting the worldwide diversity of Leptospira species in the environment.</title>
        <authorList>
            <person name="Vincent A.T."/>
            <person name="Schiettekatte O."/>
            <person name="Bourhy P."/>
            <person name="Veyrier F.J."/>
            <person name="Picardeau M."/>
        </authorList>
    </citation>
    <scope>NUCLEOTIDE SEQUENCE [LARGE SCALE GENOMIC DNA]</scope>
    <source>
        <strain evidence="6">201702422</strain>
    </source>
</reference>
<dbReference type="Gene3D" id="3.40.50.150">
    <property type="entry name" value="Vaccinia Virus protein VP39"/>
    <property type="match status" value="1"/>
</dbReference>
<dbReference type="Pfam" id="PF05958">
    <property type="entry name" value="tRNA_U5-meth_tr"/>
    <property type="match status" value="1"/>
</dbReference>
<dbReference type="OrthoDB" id="9804590at2"/>
<feature type="binding site" evidence="4">
    <location>
        <position position="243"/>
    </location>
    <ligand>
        <name>S-adenosyl-L-methionine</name>
        <dbReference type="ChEBI" id="CHEBI:59789"/>
    </ligand>
</feature>
<feature type="binding site" evidence="4">
    <location>
        <position position="337"/>
    </location>
    <ligand>
        <name>S-adenosyl-L-methionine</name>
        <dbReference type="ChEBI" id="CHEBI:59789"/>
    </ligand>
</feature>
<dbReference type="Gene3D" id="2.40.50.1070">
    <property type="match status" value="1"/>
</dbReference>
<protein>
    <submittedName>
        <fullName evidence="6">23S rRNA (Uracil(1939)-C(5))-methyltransferase RlmD</fullName>
        <ecNumber evidence="6">2.1.1.190</ecNumber>
    </submittedName>
</protein>
<evidence type="ECO:0000256" key="1">
    <source>
        <dbReference type="ARBA" id="ARBA00022603"/>
    </source>
</evidence>
<dbReference type="PANTHER" id="PTHR11061:SF30">
    <property type="entry name" value="TRNA (URACIL(54)-C(5))-METHYLTRANSFERASE"/>
    <property type="match status" value="1"/>
</dbReference>
<evidence type="ECO:0000313" key="6">
    <source>
        <dbReference type="EMBL" id="TGL94290.1"/>
    </source>
</evidence>
<keyword evidence="3 4" id="KW-0949">S-adenosyl-L-methionine</keyword>
<keyword evidence="1 4" id="KW-0489">Methyltransferase</keyword>
<dbReference type="InterPro" id="IPR010280">
    <property type="entry name" value="U5_MeTrfase_fam"/>
</dbReference>
<feature type="active site" description="Nucleophile" evidence="4">
    <location>
        <position position="364"/>
    </location>
</feature>
<dbReference type="AlphaFoldDB" id="A0A4Z1A7T4"/>
<dbReference type="GO" id="GO:0070475">
    <property type="term" value="P:rRNA base methylation"/>
    <property type="evidence" value="ECO:0007669"/>
    <property type="project" value="TreeGrafter"/>
</dbReference>
<dbReference type="PROSITE" id="PS01230">
    <property type="entry name" value="TRMA_1"/>
    <property type="match status" value="1"/>
</dbReference>
<keyword evidence="2 4" id="KW-0808">Transferase</keyword>
<evidence type="ECO:0000256" key="5">
    <source>
        <dbReference type="PROSITE-ProRule" id="PRU10015"/>
    </source>
</evidence>
<evidence type="ECO:0000313" key="7">
    <source>
        <dbReference type="Proteomes" id="UP000298263"/>
    </source>
</evidence>
<dbReference type="NCBIfam" id="TIGR00479">
    <property type="entry name" value="rumA"/>
    <property type="match status" value="1"/>
</dbReference>
<keyword evidence="7" id="KW-1185">Reference proteome</keyword>
<dbReference type="GO" id="GO:0070041">
    <property type="term" value="F:rRNA (uridine-C5-)-methyltransferase activity"/>
    <property type="evidence" value="ECO:0007669"/>
    <property type="project" value="TreeGrafter"/>
</dbReference>
<evidence type="ECO:0000256" key="3">
    <source>
        <dbReference type="ARBA" id="ARBA00022691"/>
    </source>
</evidence>
<dbReference type="EC" id="2.1.1.190" evidence="6"/>